<reference evidence="3" key="1">
    <citation type="submission" date="2016-03" db="EMBL/GenBank/DDBJ databases">
        <title>Draft genome sequence of Rosellinia necatrix.</title>
        <authorList>
            <person name="Kanematsu S."/>
        </authorList>
    </citation>
    <scope>NUCLEOTIDE SEQUENCE [LARGE SCALE GENOMIC DNA]</scope>
    <source>
        <strain evidence="3">W97</strain>
    </source>
</reference>
<sequence length="73" mass="8332">MERDPLRFPLFSSLLLLLLPGTYEKQADRQTRALIKEDVCMLVFPFNGPAIVSRTHPNRNPAQQPSGPPNLMW</sequence>
<keyword evidence="4" id="KW-1185">Reference proteome</keyword>
<organism evidence="3">
    <name type="scientific">Rosellinia necatrix</name>
    <name type="common">White root-rot fungus</name>
    <dbReference type="NCBI Taxonomy" id="77044"/>
    <lineage>
        <taxon>Eukaryota</taxon>
        <taxon>Fungi</taxon>
        <taxon>Dikarya</taxon>
        <taxon>Ascomycota</taxon>
        <taxon>Pezizomycotina</taxon>
        <taxon>Sordariomycetes</taxon>
        <taxon>Xylariomycetidae</taxon>
        <taxon>Xylariales</taxon>
        <taxon>Xylariaceae</taxon>
        <taxon>Rosellinia</taxon>
    </lineage>
</organism>
<proteinExistence type="predicted"/>
<gene>
    <name evidence="3" type="ORF">SAMD00023353_0201200</name>
</gene>
<feature type="chain" id="PRO_5012097042" description="Secreted protein" evidence="2">
    <location>
        <begin position="25"/>
        <end position="73"/>
    </location>
</feature>
<evidence type="ECO:0000313" key="4">
    <source>
        <dbReference type="Proteomes" id="UP000054516"/>
    </source>
</evidence>
<accession>A0A1S8A4W7</accession>
<evidence type="ECO:0000256" key="1">
    <source>
        <dbReference type="SAM" id="MobiDB-lite"/>
    </source>
</evidence>
<dbReference type="Proteomes" id="UP000054516">
    <property type="component" value="Unassembled WGS sequence"/>
</dbReference>
<feature type="region of interest" description="Disordered" evidence="1">
    <location>
        <begin position="53"/>
        <end position="73"/>
    </location>
</feature>
<name>A0A1S8A4W7_ROSNE</name>
<keyword evidence="2" id="KW-0732">Signal</keyword>
<dbReference type="EMBL" id="DF977447">
    <property type="protein sequence ID" value="GAW25146.1"/>
    <property type="molecule type" value="Genomic_DNA"/>
</dbReference>
<evidence type="ECO:0000313" key="3">
    <source>
        <dbReference type="EMBL" id="GAW25146.1"/>
    </source>
</evidence>
<dbReference type="AlphaFoldDB" id="A0A1S8A4W7"/>
<evidence type="ECO:0000256" key="2">
    <source>
        <dbReference type="SAM" id="SignalP"/>
    </source>
</evidence>
<evidence type="ECO:0008006" key="5">
    <source>
        <dbReference type="Google" id="ProtNLM"/>
    </source>
</evidence>
<feature type="signal peptide" evidence="2">
    <location>
        <begin position="1"/>
        <end position="24"/>
    </location>
</feature>
<protein>
    <recommendedName>
        <fullName evidence="5">Secreted protein</fullName>
    </recommendedName>
</protein>